<accession>A0A8H6CJE1</accession>
<keyword evidence="1" id="KW-1133">Transmembrane helix</keyword>
<dbReference type="RefSeq" id="XP_037158286.1">
    <property type="nucleotide sequence ID" value="XM_037314760.1"/>
</dbReference>
<protein>
    <submittedName>
        <fullName evidence="2">Uncharacterized protein</fullName>
    </submittedName>
</protein>
<comment type="caution">
    <text evidence="2">The sequence shown here is derived from an EMBL/GenBank/DDBJ whole genome shotgun (WGS) entry which is preliminary data.</text>
</comment>
<dbReference type="OrthoDB" id="5273647at2759"/>
<keyword evidence="1" id="KW-0472">Membrane</keyword>
<dbReference type="Proteomes" id="UP000578531">
    <property type="component" value="Unassembled WGS sequence"/>
</dbReference>
<gene>
    <name evidence="2" type="ORF">HO173_012931</name>
</gene>
<organism evidence="2 3">
    <name type="scientific">Letharia columbiana</name>
    <dbReference type="NCBI Taxonomy" id="112416"/>
    <lineage>
        <taxon>Eukaryota</taxon>
        <taxon>Fungi</taxon>
        <taxon>Dikarya</taxon>
        <taxon>Ascomycota</taxon>
        <taxon>Pezizomycotina</taxon>
        <taxon>Lecanoromycetes</taxon>
        <taxon>OSLEUM clade</taxon>
        <taxon>Lecanoromycetidae</taxon>
        <taxon>Lecanorales</taxon>
        <taxon>Lecanorineae</taxon>
        <taxon>Parmeliaceae</taxon>
        <taxon>Letharia</taxon>
    </lineage>
</organism>
<keyword evidence="3" id="KW-1185">Reference proteome</keyword>
<evidence type="ECO:0000256" key="1">
    <source>
        <dbReference type="SAM" id="Phobius"/>
    </source>
</evidence>
<evidence type="ECO:0000313" key="3">
    <source>
        <dbReference type="Proteomes" id="UP000578531"/>
    </source>
</evidence>
<evidence type="ECO:0000313" key="2">
    <source>
        <dbReference type="EMBL" id="KAF6224588.1"/>
    </source>
</evidence>
<reference evidence="2 3" key="1">
    <citation type="journal article" date="2020" name="Genomics">
        <title>Complete, high-quality genomes from long-read metagenomic sequencing of two wolf lichen thalli reveals enigmatic genome architecture.</title>
        <authorList>
            <person name="McKenzie S.K."/>
            <person name="Walston R.F."/>
            <person name="Allen J.L."/>
        </authorList>
    </citation>
    <scope>NUCLEOTIDE SEQUENCE [LARGE SCALE GENOMIC DNA]</scope>
    <source>
        <strain evidence="2">WasteWater2</strain>
    </source>
</reference>
<sequence>MSKVTAQGALNSAKSGYAPEEMQNHVAHFILLVVFSSFATAAVGLRFWARNIRTQTFALHDYLTVLGLIFALAETGVNIYSRSFHPQQYLSGLSTVNDNCQVAVFHSYGEWAPYRKQ</sequence>
<feature type="transmembrane region" description="Helical" evidence="1">
    <location>
        <begin position="26"/>
        <end position="49"/>
    </location>
</feature>
<dbReference type="GeneID" id="59294563"/>
<dbReference type="EMBL" id="JACCJC010000115">
    <property type="protein sequence ID" value="KAF6224588.1"/>
    <property type="molecule type" value="Genomic_DNA"/>
</dbReference>
<name>A0A8H6CJE1_9LECA</name>
<feature type="transmembrane region" description="Helical" evidence="1">
    <location>
        <begin position="61"/>
        <end position="81"/>
    </location>
</feature>
<keyword evidence="1" id="KW-0812">Transmembrane</keyword>
<dbReference type="AlphaFoldDB" id="A0A8H6CJE1"/>
<proteinExistence type="predicted"/>